<accession>A0A849C020</accession>
<dbReference type="RefSeq" id="WP_067523212.1">
    <property type="nucleotide sequence ID" value="NZ_JABELX010000004.1"/>
</dbReference>
<dbReference type="InterPro" id="IPR050447">
    <property type="entry name" value="Erg6_SMT_methyltransf"/>
</dbReference>
<evidence type="ECO:0000259" key="2">
    <source>
        <dbReference type="Pfam" id="PF08241"/>
    </source>
</evidence>
<reference evidence="3 4" key="1">
    <citation type="submission" date="2020-05" db="EMBL/GenBank/DDBJ databases">
        <title>MicrobeNet Type strains.</title>
        <authorList>
            <person name="Nicholson A.C."/>
        </authorList>
    </citation>
    <scope>NUCLEOTIDE SEQUENCE [LARGE SCALE GENOMIC DNA]</scope>
    <source>
        <strain evidence="3 4">JCM 3224</strain>
    </source>
</reference>
<feature type="domain" description="Methyltransferase type 11" evidence="2">
    <location>
        <begin position="96"/>
        <end position="194"/>
    </location>
</feature>
<evidence type="ECO:0000313" key="4">
    <source>
        <dbReference type="Proteomes" id="UP000586827"/>
    </source>
</evidence>
<keyword evidence="1 3" id="KW-0808">Transferase</keyword>
<dbReference type="PANTHER" id="PTHR44068">
    <property type="entry name" value="ZGC:194242"/>
    <property type="match status" value="1"/>
</dbReference>
<keyword evidence="3" id="KW-0489">Methyltransferase</keyword>
<evidence type="ECO:0000313" key="3">
    <source>
        <dbReference type="EMBL" id="NNH70938.1"/>
    </source>
</evidence>
<organism evidence="3 4">
    <name type="scientific">Nocardia uniformis</name>
    <dbReference type="NCBI Taxonomy" id="53432"/>
    <lineage>
        <taxon>Bacteria</taxon>
        <taxon>Bacillati</taxon>
        <taxon>Actinomycetota</taxon>
        <taxon>Actinomycetes</taxon>
        <taxon>Mycobacteriales</taxon>
        <taxon>Nocardiaceae</taxon>
        <taxon>Nocardia</taxon>
    </lineage>
</organism>
<dbReference type="InterPro" id="IPR013216">
    <property type="entry name" value="Methyltransf_11"/>
</dbReference>
<evidence type="ECO:0000256" key="1">
    <source>
        <dbReference type="ARBA" id="ARBA00022679"/>
    </source>
</evidence>
<dbReference type="GO" id="GO:0032259">
    <property type="term" value="P:methylation"/>
    <property type="evidence" value="ECO:0007669"/>
    <property type="project" value="UniProtKB-KW"/>
</dbReference>
<dbReference type="EMBL" id="JABELX010000004">
    <property type="protein sequence ID" value="NNH70938.1"/>
    <property type="molecule type" value="Genomic_DNA"/>
</dbReference>
<dbReference type="SUPFAM" id="SSF53335">
    <property type="entry name" value="S-adenosyl-L-methionine-dependent methyltransferases"/>
    <property type="match status" value="1"/>
</dbReference>
<sequence>MVISMSAAAGESFGGRLRRWSGEWRRMAALPLAGSTPERVGRLYDIVGTRNLFGEESLFINLGYWRDDPATLDEASADLARLVGREAGLGAEDVLVDVGFGYGDQDFLWAREFGPRRIVGVNVAEEQIAIARERAAELGLAEVIEYVHGSASALPVGDGSATKVTALESAFHFPSYTQFFGEAHRVLAPGGRLVTADIVPRVLPGAAGLSWSGRDVFDAQRYRKALLEAGFETAHVYSIRRDVYGPLARYLRSRLREQDMRRVNPVLRLAFSRTGVRLWGPWADYIIAVAVKGGERPLI</sequence>
<dbReference type="Pfam" id="PF08241">
    <property type="entry name" value="Methyltransf_11"/>
    <property type="match status" value="1"/>
</dbReference>
<comment type="caution">
    <text evidence="3">The sequence shown here is derived from an EMBL/GenBank/DDBJ whole genome shotgun (WGS) entry which is preliminary data.</text>
</comment>
<keyword evidence="4" id="KW-1185">Reference proteome</keyword>
<dbReference type="Proteomes" id="UP000586827">
    <property type="component" value="Unassembled WGS sequence"/>
</dbReference>
<name>A0A849C020_9NOCA</name>
<proteinExistence type="predicted"/>
<dbReference type="AlphaFoldDB" id="A0A849C020"/>
<gene>
    <name evidence="3" type="ORF">HLB23_13885</name>
</gene>
<dbReference type="CDD" id="cd02440">
    <property type="entry name" value="AdoMet_MTases"/>
    <property type="match status" value="1"/>
</dbReference>
<dbReference type="GO" id="GO:0008757">
    <property type="term" value="F:S-adenosylmethionine-dependent methyltransferase activity"/>
    <property type="evidence" value="ECO:0007669"/>
    <property type="project" value="InterPro"/>
</dbReference>
<protein>
    <submittedName>
        <fullName evidence="3">Methyltransferase domain-containing protein</fullName>
    </submittedName>
</protein>
<dbReference type="Gene3D" id="3.40.50.150">
    <property type="entry name" value="Vaccinia Virus protein VP39"/>
    <property type="match status" value="1"/>
</dbReference>
<dbReference type="InterPro" id="IPR029063">
    <property type="entry name" value="SAM-dependent_MTases_sf"/>
</dbReference>
<dbReference type="PANTHER" id="PTHR44068:SF11">
    <property type="entry name" value="GERANYL DIPHOSPHATE 2-C-METHYLTRANSFERASE"/>
    <property type="match status" value="1"/>
</dbReference>